<dbReference type="RefSeq" id="WP_211320348.1">
    <property type="nucleotide sequence ID" value="NZ_QGGL01000004.1"/>
</dbReference>
<evidence type="ECO:0000313" key="1">
    <source>
        <dbReference type="EMBL" id="PWK15006.1"/>
    </source>
</evidence>
<dbReference type="AlphaFoldDB" id="A0A316DBQ6"/>
<evidence type="ECO:0000313" key="2">
    <source>
        <dbReference type="Proteomes" id="UP000245634"/>
    </source>
</evidence>
<sequence>MEKMFDLDVQVKSPSYAEDGGGTPEYTYSCLCTISGCW</sequence>
<dbReference type="NCBIfam" id="NF038155">
    <property type="entry name" value="lanthi_I_FDLD"/>
    <property type="match status" value="1"/>
</dbReference>
<gene>
    <name evidence="1" type="ORF">C7459_104212</name>
</gene>
<protein>
    <submittedName>
        <fullName evidence="1">Uncharacterized protein</fullName>
    </submittedName>
</protein>
<reference evidence="1 2" key="1">
    <citation type="submission" date="2018-05" db="EMBL/GenBank/DDBJ databases">
        <title>Genomic Encyclopedia of Type Strains, Phase IV (KMG-IV): sequencing the most valuable type-strain genomes for metagenomic binning, comparative biology and taxonomic classification.</title>
        <authorList>
            <person name="Goeker M."/>
        </authorList>
    </citation>
    <scope>NUCLEOTIDE SEQUENCE [LARGE SCALE GENOMIC DNA]</scope>
    <source>
        <strain evidence="1 2">DSM 18773</strain>
    </source>
</reference>
<proteinExistence type="predicted"/>
<organism evidence="1 2">
    <name type="scientific">Tumebacillus permanentifrigoris</name>
    <dbReference type="NCBI Taxonomy" id="378543"/>
    <lineage>
        <taxon>Bacteria</taxon>
        <taxon>Bacillati</taxon>
        <taxon>Bacillota</taxon>
        <taxon>Bacilli</taxon>
        <taxon>Bacillales</taxon>
        <taxon>Alicyclobacillaceae</taxon>
        <taxon>Tumebacillus</taxon>
    </lineage>
</organism>
<accession>A0A316DBQ6</accession>
<dbReference type="EMBL" id="QGGL01000004">
    <property type="protein sequence ID" value="PWK15006.1"/>
    <property type="molecule type" value="Genomic_DNA"/>
</dbReference>
<name>A0A316DBQ6_9BACL</name>
<keyword evidence="2" id="KW-1185">Reference proteome</keyword>
<dbReference type="Proteomes" id="UP000245634">
    <property type="component" value="Unassembled WGS sequence"/>
</dbReference>
<comment type="caution">
    <text evidence="1">The sequence shown here is derived from an EMBL/GenBank/DDBJ whole genome shotgun (WGS) entry which is preliminary data.</text>
</comment>